<evidence type="ECO:0000259" key="1">
    <source>
        <dbReference type="Pfam" id="PF08448"/>
    </source>
</evidence>
<reference evidence="3" key="1">
    <citation type="journal article" date="2021" name="Front. Microbiol.">
        <title>Comprehensive Comparative Genomics and Phenotyping of Methylobacterium Species.</title>
        <authorList>
            <person name="Alessa O."/>
            <person name="Ogura Y."/>
            <person name="Fujitani Y."/>
            <person name="Takami H."/>
            <person name="Hayashi T."/>
            <person name="Sahin N."/>
            <person name="Tani A."/>
        </authorList>
    </citation>
    <scope>NUCLEOTIDE SEQUENCE</scope>
    <source>
        <strain evidence="3">DSM 23674</strain>
    </source>
</reference>
<evidence type="ECO:0008006" key="5">
    <source>
        <dbReference type="Google" id="ProtNLM"/>
    </source>
</evidence>
<dbReference type="Pfam" id="PF13426">
    <property type="entry name" value="PAS_9"/>
    <property type="match status" value="1"/>
</dbReference>
<dbReference type="Proteomes" id="UP001055101">
    <property type="component" value="Unassembled WGS sequence"/>
</dbReference>
<name>A0ABQ4TQ17_9HYPH</name>
<comment type="caution">
    <text evidence="3">The sequence shown here is derived from an EMBL/GenBank/DDBJ whole genome shotgun (WGS) entry which is preliminary data.</text>
</comment>
<organism evidence="3 4">
    <name type="scientific">Methylobacterium thuringiense</name>
    <dbReference type="NCBI Taxonomy" id="1003091"/>
    <lineage>
        <taxon>Bacteria</taxon>
        <taxon>Pseudomonadati</taxon>
        <taxon>Pseudomonadota</taxon>
        <taxon>Alphaproteobacteria</taxon>
        <taxon>Hyphomicrobiales</taxon>
        <taxon>Methylobacteriaceae</taxon>
        <taxon>Methylobacterium</taxon>
    </lineage>
</organism>
<dbReference type="EMBL" id="BPRA01000024">
    <property type="protein sequence ID" value="GJE57449.1"/>
    <property type="molecule type" value="Genomic_DNA"/>
</dbReference>
<feature type="domain" description="PAS fold-4" evidence="1">
    <location>
        <begin position="20"/>
        <end position="131"/>
    </location>
</feature>
<accession>A0ABQ4TQ17</accession>
<dbReference type="InterPro" id="IPR013656">
    <property type="entry name" value="PAS_4"/>
</dbReference>
<dbReference type="InterPro" id="IPR000014">
    <property type="entry name" value="PAS"/>
</dbReference>
<evidence type="ECO:0000313" key="3">
    <source>
        <dbReference type="EMBL" id="GJE57449.1"/>
    </source>
</evidence>
<proteinExistence type="predicted"/>
<protein>
    <recommendedName>
        <fullName evidence="5">PAS domain-containing protein</fullName>
    </recommendedName>
</protein>
<gene>
    <name evidence="3" type="ORF">EKPJFOCH_3965</name>
</gene>
<dbReference type="Gene3D" id="3.30.450.20">
    <property type="entry name" value="PAS domain"/>
    <property type="match status" value="2"/>
</dbReference>
<evidence type="ECO:0000259" key="2">
    <source>
        <dbReference type="Pfam" id="PF13426"/>
    </source>
</evidence>
<sequence length="202" mass="22162">MGFVTEGVDRSELRQIVAGLSAGVVLVEPDQRIAWANDAALQMHGAASLNELGDTVAEYRHRFGLRYRNNRAPERYPIERLAAGERFEDVIVEVARTDRPEIAFVHAARSIVIADAAGAPTCLALVLRDVTPQFEAEERFEKTFAANPAPAVICRLSDLRHVKVNIGFLEMTGYTRDAVVGRSVTRSTCWPAPATATSRSRG</sequence>
<keyword evidence="4" id="KW-1185">Reference proteome</keyword>
<reference evidence="3" key="2">
    <citation type="submission" date="2021-08" db="EMBL/GenBank/DDBJ databases">
        <authorList>
            <person name="Tani A."/>
            <person name="Ola A."/>
            <person name="Ogura Y."/>
            <person name="Katsura K."/>
            <person name="Hayashi T."/>
        </authorList>
    </citation>
    <scope>NUCLEOTIDE SEQUENCE</scope>
    <source>
        <strain evidence="3">DSM 23674</strain>
    </source>
</reference>
<dbReference type="InterPro" id="IPR035965">
    <property type="entry name" value="PAS-like_dom_sf"/>
</dbReference>
<dbReference type="Pfam" id="PF08448">
    <property type="entry name" value="PAS_4"/>
    <property type="match status" value="1"/>
</dbReference>
<evidence type="ECO:0000313" key="4">
    <source>
        <dbReference type="Proteomes" id="UP001055101"/>
    </source>
</evidence>
<dbReference type="SUPFAM" id="SSF55785">
    <property type="entry name" value="PYP-like sensor domain (PAS domain)"/>
    <property type="match status" value="2"/>
</dbReference>
<feature type="domain" description="PAS" evidence="2">
    <location>
        <begin position="154"/>
        <end position="187"/>
    </location>
</feature>